<evidence type="ECO:0000256" key="4">
    <source>
        <dbReference type="ARBA" id="ARBA00030643"/>
    </source>
</evidence>
<dbReference type="Pfam" id="PF01625">
    <property type="entry name" value="PMSR"/>
    <property type="match status" value="1"/>
</dbReference>
<evidence type="ECO:0000256" key="3">
    <source>
        <dbReference type="ARBA" id="ARBA00023002"/>
    </source>
</evidence>
<dbReference type="InterPro" id="IPR036509">
    <property type="entry name" value="Met_Sox_Rdtase_MsrA_sf"/>
</dbReference>
<evidence type="ECO:0000256" key="2">
    <source>
        <dbReference type="ARBA" id="ARBA00012502"/>
    </source>
</evidence>
<keyword evidence="7" id="KW-1185">Reference proteome</keyword>
<gene>
    <name evidence="6" type="ORF">MYAM1_000366</name>
</gene>
<name>A0AAJ6CEV1_9BASI</name>
<dbReference type="InterPro" id="IPR002569">
    <property type="entry name" value="Met_Sox_Rdtase_MsrA_dom"/>
</dbReference>
<comment type="similarity">
    <text evidence="1">Belongs to the MsrA Met sulfoxide reductase family.</text>
</comment>
<dbReference type="AlphaFoldDB" id="A0AAJ6CEV1"/>
<feature type="domain" description="Peptide methionine sulphoxide reductase MsrA" evidence="5">
    <location>
        <begin position="10"/>
        <end position="146"/>
    </location>
</feature>
<evidence type="ECO:0000313" key="6">
    <source>
        <dbReference type="EMBL" id="WFC97647.1"/>
    </source>
</evidence>
<dbReference type="SUPFAM" id="SSF55068">
    <property type="entry name" value="Peptide methionine sulfoxide reductase"/>
    <property type="match status" value="1"/>
</dbReference>
<protein>
    <recommendedName>
        <fullName evidence="2">peptide-methionine (S)-S-oxide reductase</fullName>
        <ecNumber evidence="2">1.8.4.11</ecNumber>
    </recommendedName>
    <alternativeName>
        <fullName evidence="4">Peptide-methionine (S)-S-oxide reductase</fullName>
    </alternativeName>
</protein>
<keyword evidence="3 6" id="KW-0560">Oxidoreductase</keyword>
<evidence type="ECO:0000256" key="1">
    <source>
        <dbReference type="ARBA" id="ARBA00005591"/>
    </source>
</evidence>
<dbReference type="Proteomes" id="UP001219567">
    <property type="component" value="Chromosome 1"/>
</dbReference>
<dbReference type="GO" id="GO:0008113">
    <property type="term" value="F:peptide-methionine (S)-S-oxide reductase activity"/>
    <property type="evidence" value="ECO:0007669"/>
    <property type="project" value="UniProtKB-EC"/>
</dbReference>
<accession>A0AAJ6CEV1</accession>
<evidence type="ECO:0000313" key="7">
    <source>
        <dbReference type="Proteomes" id="UP001219567"/>
    </source>
</evidence>
<proteinExistence type="inferred from homology"/>
<sequence length="151" mass="16784">MSSVPASNVATFANGCFWGTEHIFMQHFGKKGLLKSNVGYVGGDMNKYPNPSYEQVCSGRTGYAEASQFEFDPNQVSYAELVEFFYRTHDPTQLNAQGPDRGSQYRSAIFAHTDEQESTAKEVTKQVQEKHFSAKGSRIVTTIEQLPVSAL</sequence>
<dbReference type="PANTHER" id="PTHR43774:SF1">
    <property type="entry name" value="PEPTIDE METHIONINE SULFOXIDE REDUCTASE MSRA 2"/>
    <property type="match status" value="1"/>
</dbReference>
<dbReference type="Gene3D" id="3.30.1060.10">
    <property type="entry name" value="Peptide methionine sulphoxide reductase MsrA"/>
    <property type="match status" value="1"/>
</dbReference>
<evidence type="ECO:0000259" key="5">
    <source>
        <dbReference type="Pfam" id="PF01625"/>
    </source>
</evidence>
<dbReference type="EMBL" id="CP119943">
    <property type="protein sequence ID" value="WFC97647.1"/>
    <property type="molecule type" value="Genomic_DNA"/>
</dbReference>
<dbReference type="EC" id="1.8.4.11" evidence="2"/>
<dbReference type="NCBIfam" id="TIGR00401">
    <property type="entry name" value="msrA"/>
    <property type="match status" value="1"/>
</dbReference>
<organism evidence="6 7">
    <name type="scientific">Malassezia yamatoensis</name>
    <dbReference type="NCBI Taxonomy" id="253288"/>
    <lineage>
        <taxon>Eukaryota</taxon>
        <taxon>Fungi</taxon>
        <taxon>Dikarya</taxon>
        <taxon>Basidiomycota</taxon>
        <taxon>Ustilaginomycotina</taxon>
        <taxon>Malasseziomycetes</taxon>
        <taxon>Malasseziales</taxon>
        <taxon>Malasseziaceae</taxon>
        <taxon>Malassezia</taxon>
    </lineage>
</organism>
<reference evidence="6 7" key="1">
    <citation type="submission" date="2023-03" db="EMBL/GenBank/DDBJ databases">
        <title>Mating type loci evolution in Malassezia.</title>
        <authorList>
            <person name="Coelho M.A."/>
        </authorList>
    </citation>
    <scope>NUCLEOTIDE SEQUENCE [LARGE SCALE GENOMIC DNA]</scope>
    <source>
        <strain evidence="6 7">CBS 9725</strain>
    </source>
</reference>
<dbReference type="PANTHER" id="PTHR43774">
    <property type="entry name" value="PEPTIDE METHIONINE SULFOXIDE REDUCTASE"/>
    <property type="match status" value="1"/>
</dbReference>